<dbReference type="FunFam" id="3.30.70.360:FF:000014">
    <property type="entry name" value="N-acyl-L-amino acid amidohydrolase"/>
    <property type="match status" value="1"/>
</dbReference>
<name>A0AAU0UQ97_9FIRM</name>
<dbReference type="InterPro" id="IPR036264">
    <property type="entry name" value="Bact_exopeptidase_dim_dom"/>
</dbReference>
<dbReference type="EMBL" id="CP121694">
    <property type="protein sequence ID" value="WRO22372.1"/>
    <property type="molecule type" value="Genomic_DNA"/>
</dbReference>
<dbReference type="InterPro" id="IPR011650">
    <property type="entry name" value="Peptidase_M20_dimer"/>
</dbReference>
<gene>
    <name evidence="5" type="ORF">MFMK1_002201</name>
</gene>
<keyword evidence="3" id="KW-0479">Metal-binding</keyword>
<feature type="domain" description="Peptidase M20 dimerisation" evidence="4">
    <location>
        <begin position="189"/>
        <end position="286"/>
    </location>
</feature>
<keyword evidence="2" id="KW-0378">Hydrolase</keyword>
<reference evidence="5 6" key="1">
    <citation type="submission" date="2023-04" db="EMBL/GenBank/DDBJ databases">
        <authorList>
            <person name="Hsu D."/>
        </authorList>
    </citation>
    <scope>NUCLEOTIDE SEQUENCE [LARGE SCALE GENOMIC DNA]</scope>
    <source>
        <strain evidence="5 6">MK1</strain>
    </source>
</reference>
<dbReference type="RefSeq" id="WP_366921785.1">
    <property type="nucleotide sequence ID" value="NZ_CP121694.1"/>
</dbReference>
<dbReference type="CDD" id="cd03886">
    <property type="entry name" value="M20_Acy1"/>
    <property type="match status" value="1"/>
</dbReference>
<proteinExistence type="inferred from homology"/>
<feature type="binding site" evidence="3">
    <location>
        <position position="165"/>
    </location>
    <ligand>
        <name>Mn(2+)</name>
        <dbReference type="ChEBI" id="CHEBI:29035"/>
        <label>2</label>
    </ligand>
</feature>
<protein>
    <submittedName>
        <fullName evidence="5">M20 family metallopeptidase</fullName>
    </submittedName>
</protein>
<feature type="binding site" evidence="3">
    <location>
        <position position="139"/>
    </location>
    <ligand>
        <name>Mn(2+)</name>
        <dbReference type="ChEBI" id="CHEBI:29035"/>
        <label>2</label>
    </ligand>
</feature>
<dbReference type="KEGG" id="dbc:MFMK1_002201"/>
<evidence type="ECO:0000259" key="4">
    <source>
        <dbReference type="Pfam" id="PF07687"/>
    </source>
</evidence>
<dbReference type="Proteomes" id="UP001329915">
    <property type="component" value="Chromosome"/>
</dbReference>
<dbReference type="Gene3D" id="3.30.70.360">
    <property type="match status" value="1"/>
</dbReference>
<dbReference type="SUPFAM" id="SSF53187">
    <property type="entry name" value="Zn-dependent exopeptidases"/>
    <property type="match status" value="1"/>
</dbReference>
<dbReference type="GO" id="GO:0016787">
    <property type="term" value="F:hydrolase activity"/>
    <property type="evidence" value="ECO:0007669"/>
    <property type="project" value="UniProtKB-KW"/>
</dbReference>
<evidence type="ECO:0000256" key="1">
    <source>
        <dbReference type="ARBA" id="ARBA00006153"/>
    </source>
</evidence>
<evidence type="ECO:0000256" key="3">
    <source>
        <dbReference type="PIRSR" id="PIRSR005962-1"/>
    </source>
</evidence>
<dbReference type="SUPFAM" id="SSF55031">
    <property type="entry name" value="Bacterial exopeptidase dimerisation domain"/>
    <property type="match status" value="1"/>
</dbReference>
<dbReference type="PIRSF" id="PIRSF005962">
    <property type="entry name" value="Pept_M20D_amidohydro"/>
    <property type="match status" value="1"/>
</dbReference>
<keyword evidence="3" id="KW-0464">Manganese</keyword>
<dbReference type="InterPro" id="IPR002933">
    <property type="entry name" value="Peptidase_M20"/>
</dbReference>
<dbReference type="PANTHER" id="PTHR11014">
    <property type="entry name" value="PEPTIDASE M20 FAMILY MEMBER"/>
    <property type="match status" value="1"/>
</dbReference>
<dbReference type="InterPro" id="IPR017439">
    <property type="entry name" value="Amidohydrolase"/>
</dbReference>
<dbReference type="NCBIfam" id="TIGR01891">
    <property type="entry name" value="amidohydrolases"/>
    <property type="match status" value="1"/>
</dbReference>
<evidence type="ECO:0000313" key="5">
    <source>
        <dbReference type="EMBL" id="WRO22372.1"/>
    </source>
</evidence>
<dbReference type="PANTHER" id="PTHR11014:SF63">
    <property type="entry name" value="METALLOPEPTIDASE, PUTATIVE (AFU_ORTHOLOGUE AFUA_6G09600)-RELATED"/>
    <property type="match status" value="1"/>
</dbReference>
<sequence>MSSNHILLKAQALYPKLIQIYEQLHKIPELAFEEFKTAELLSQILVNEGFSKVRTAIAGTGLEVSIGNGSPIVALRADMDALPIQEETGFAFSSVHDGQMHACGHDAHMTTLIGAGMLLKDALKEKQAGVKLIFQPAEESPPGGAKGMVEAGVLNQELKAIFALHCQPQYPAEVICLKDGPIMAAADMFTIEINGQGGHGAMPHQTMDAVVIGSQIVQELQTIVSRRVDPLEPAVVTVGSFHAGSKNNIIPGKAKLEGTVRTLNSQIRNDMPALMEKIISNVCASYDADYLFNYQWGYPPVVNDSNLLKVVERAAHKIVGHNQTLYADRPSMGGEDFSYYLEKVPGVFFYLGVGHENANLRHPWHHPCFQIDTAALPIGAATLAQAALEVIGG</sequence>
<comment type="similarity">
    <text evidence="1">Belongs to the peptidase M20 family.</text>
</comment>
<dbReference type="GO" id="GO:0046872">
    <property type="term" value="F:metal ion binding"/>
    <property type="evidence" value="ECO:0007669"/>
    <property type="project" value="UniProtKB-KW"/>
</dbReference>
<dbReference type="AlphaFoldDB" id="A0AAU0UQ97"/>
<feature type="binding site" evidence="3">
    <location>
        <position position="105"/>
    </location>
    <ligand>
        <name>Mn(2+)</name>
        <dbReference type="ChEBI" id="CHEBI:29035"/>
        <label>2</label>
    </ligand>
</feature>
<evidence type="ECO:0000256" key="2">
    <source>
        <dbReference type="ARBA" id="ARBA00022801"/>
    </source>
</evidence>
<feature type="binding site" evidence="3">
    <location>
        <position position="365"/>
    </location>
    <ligand>
        <name>Mn(2+)</name>
        <dbReference type="ChEBI" id="CHEBI:29035"/>
        <label>2</label>
    </ligand>
</feature>
<dbReference type="Pfam" id="PF07687">
    <property type="entry name" value="M20_dimer"/>
    <property type="match status" value="1"/>
</dbReference>
<evidence type="ECO:0000313" key="6">
    <source>
        <dbReference type="Proteomes" id="UP001329915"/>
    </source>
</evidence>
<organism evidence="5 6">
    <name type="scientific">Metallumcola ferriviriculae</name>
    <dbReference type="NCBI Taxonomy" id="3039180"/>
    <lineage>
        <taxon>Bacteria</taxon>
        <taxon>Bacillati</taxon>
        <taxon>Bacillota</taxon>
        <taxon>Clostridia</taxon>
        <taxon>Neomoorellales</taxon>
        <taxon>Desulfitibacteraceae</taxon>
        <taxon>Metallumcola</taxon>
    </lineage>
</organism>
<accession>A0AAU0UQ97</accession>
<dbReference type="Gene3D" id="3.40.630.10">
    <property type="entry name" value="Zn peptidases"/>
    <property type="match status" value="1"/>
</dbReference>
<keyword evidence="6" id="KW-1185">Reference proteome</keyword>
<feature type="binding site" evidence="3">
    <location>
        <position position="103"/>
    </location>
    <ligand>
        <name>Mn(2+)</name>
        <dbReference type="ChEBI" id="CHEBI:29035"/>
        <label>2</label>
    </ligand>
</feature>
<dbReference type="Pfam" id="PF01546">
    <property type="entry name" value="Peptidase_M20"/>
    <property type="match status" value="1"/>
</dbReference>
<comment type="cofactor">
    <cofactor evidence="3">
        <name>Mn(2+)</name>
        <dbReference type="ChEBI" id="CHEBI:29035"/>
    </cofactor>
    <text evidence="3">The Mn(2+) ion enhances activity.</text>
</comment>